<feature type="region of interest" description="Disordered" evidence="10">
    <location>
        <begin position="1283"/>
        <end position="1305"/>
    </location>
</feature>
<evidence type="ECO:0000256" key="1">
    <source>
        <dbReference type="ARBA" id="ARBA00012513"/>
    </source>
</evidence>
<dbReference type="InterPro" id="IPR011989">
    <property type="entry name" value="ARM-like"/>
</dbReference>
<dbReference type="Gene3D" id="1.25.10.10">
    <property type="entry name" value="Leucine-rich Repeat Variant"/>
    <property type="match status" value="1"/>
</dbReference>
<dbReference type="InterPro" id="IPR003877">
    <property type="entry name" value="SPRY_dom"/>
</dbReference>
<keyword evidence="13" id="KW-1185">Reference proteome</keyword>
<dbReference type="Proteomes" id="UP001281761">
    <property type="component" value="Unassembled WGS sequence"/>
</dbReference>
<dbReference type="EMBL" id="JARBJD010000206">
    <property type="protein sequence ID" value="KAK2947260.1"/>
    <property type="molecule type" value="Genomic_DNA"/>
</dbReference>
<dbReference type="InterPro" id="IPR013320">
    <property type="entry name" value="ConA-like_dom_sf"/>
</dbReference>
<dbReference type="Gene3D" id="2.60.120.920">
    <property type="match status" value="1"/>
</dbReference>
<keyword evidence="5 12" id="KW-0418">Kinase</keyword>
<feature type="domain" description="Protein kinase" evidence="11">
    <location>
        <begin position="320"/>
        <end position="636"/>
    </location>
</feature>
<evidence type="ECO:0000256" key="9">
    <source>
        <dbReference type="SAM" id="Coils"/>
    </source>
</evidence>
<gene>
    <name evidence="12" type="ORF">BLNAU_17821</name>
</gene>
<dbReference type="InterPro" id="IPR008271">
    <property type="entry name" value="Ser/Thr_kinase_AS"/>
</dbReference>
<evidence type="ECO:0000313" key="12">
    <source>
        <dbReference type="EMBL" id="KAK2947260.1"/>
    </source>
</evidence>
<keyword evidence="9" id="KW-0175">Coiled coil</keyword>
<dbReference type="InterPro" id="IPR043136">
    <property type="entry name" value="B30.2/SPRY_sf"/>
</dbReference>
<keyword evidence="6" id="KW-0067">ATP-binding</keyword>
<dbReference type="SUPFAM" id="SSF49899">
    <property type="entry name" value="Concanavalin A-like lectins/glucanases"/>
    <property type="match status" value="1"/>
</dbReference>
<dbReference type="InterPro" id="IPR051131">
    <property type="entry name" value="NEK_Ser/Thr_kinase_NIMA"/>
</dbReference>
<sequence>MTSEYTTSSYNEYSTDKFLVSVGSLTNTLDSHCQTSFIPNISDMSPGSFGILFVDDSYSTPSQLLAQISLDPEPNPIPPSKLTISEESSPAIDPLIPTEFSFTTHPPPSSDAPPSLPYISSKHILLLNEQINRQFLIANRLSFRARSLRHVPFSSLRASNIKRQSVAFLPHDTVETVGHDGELDTDNPAPYLSSDDIDRRVNESLEMCGVTAMIRNSESGDSDSLSSKEEPAKVVLPRVDDKSMITEMKHFLRHAVREWCDVADLNGHPFDLSDFHAILAIFAQDTLYFVWTPQFTFFQTHPHTIIGHDDTNSSDSDSDAKTNVSDGDGWGERRDDSTKPDENEGSDKTKDDIPLTSRIVDFAKLKNCTFTFLRSDTSGRETQAETKDQVEREIERLGLGNETAAGHSGSEDRVRKLLEEVTNTTQDFFSDCSDTILKKIGQGSYGKVKEKIHIVMEYCDSGDLGNKIKECRRKGFYLPENLILDFFTHITFALHDLHKDNVMHRDVKAENIYIWRGTIAKLGDFGVSRTLRNHFEMASTITGTPYYMSPELLVGQPYNTLSDIWSLGILLYEITALHLPFSASSLPQLRERIEEGEIEALPEQYSEELSELVVNVLTVAYQERPNCSEILSMPIITNRMKSFLHHYEKEELTEEEKQLISEESFQKVLTVYRQHLSSLSPMAHSTRSTRSHESTRFHPVATLPALTLSDALGALTSPTTQNPHDLLLHIHSLFLKPQSGSSQAPLPAKSPSPPHHSPSNSTAPNPLSSDPLPKTQQPTSDSQPQLAPAKQPAEPQPTSEPAIASQTSQPAPSVTSTINTQISRPQPVNTFQFETQFLDSLNDIMEKNLDKLQTLFDTLSDLLVTHSTPASSSSSFVPSSISYLSLFTSLPLSYMSSLAQALSVLYDCSLLISSVSILYTVAGHSSLSLLIPLHPILKTLLTVIQTIASFLLNPKTKALTDWFRWLVEGDTRLFSSTSQLPLTHTPNSQQTLPTTFPQGQQSTTPNTSSPLAITPEDILFISLNALLNTLKDNQESLSASVLTQTLSILLSLLSLPSLQIGEWKAKDTAASVPLETETSDQKTLIFRPTSDPLSVYFHSTCPTSNLLLLLTLIFDIVMRGMKEKKKIRQEGDTTNDFSLLFDFSPYSFLIWTVLKENRSQLVNEVCASIIVVESEGRELKKRTNPDLEKSPEKVPPRDDQSEELRVISVIAEMLISGDPETTSNACFCLLSLSETPSNHHLLGHKSTSLLPLLVQLLRCDVFELASTSAYVLMDVTKAAMLQAEDDEEAERQRKDKPGDRRGGKNDVFVFSSAEYIKETRKQKKEGRWNDKKKKVAAPGRIVDDCRKQLVSDYIIEVILEILTPMASYCSGHKVLPEPAKVEQATSPTEKPRDGRSQSFRRTKTASQSNLQSLASLLSLSSSFRQLGLVEPPSAIRPGSHLSMPLTRLIQDQKELERKLEEEAQRAQLDEEKKKIMELFPDRPSLREDLVEPILWTLLYLVSGDTSSHLIGSVNESGLVDVLMILANGKTDSSKIQEEDSERQGIMISPTLLSSIMSLSLMVLTSLCEGTVSQCRWLMDHGILRFFLDVVLSEESEKSQNEPVMEQLPPLPNDPLSDRTRKRKEKRENERRMRRKAIAARGLENLAFIGTQTRLKQKFKHNLLSSSGSLLPTLSLTATPLTPQNLFVTEYEKQDALRPLLSLFASLALPSTSSQSTSSLNPDHQAQHSAYSSTTLHLLQPIASMFCYLLKGIHFPPQLFDIIQFLIFNIFSSSSSLPSVSSPSSFASLHPSASLPSAAFDFPDRIFQSLSFVSVSPMTASLFSNSPLDMTIFKTSQDVSSLFRSVTASTIQPQIRIIQTPSPSNELLSPRSKVQSQEQPTQSSVQNPFIFQSSTNVTILPPPLVHQPPPQRTSSISFNPQKFTFDFPHPITPLLIPLGHQVISRSLTPLTPIVGPSISDGVWHLQVKFWGSGYHPEHKQEEQLDHTVYGPEPSSTHTSPSRPSSLKMAQTVQPTPTSPSARTSMILAPPSPFNPRPCHNDLFKQRSRHSPLSLSLPPSGLAVGIVKQCVDYPESVFLRHLGTEKGTCGFVSGKGFVQSSGTTELDLTFEDGDVIGMEVNMITRSLLFFVNGVQWPVTITKLPEAIYFAISFNRPGCVCEVVSMQFIPPASATMPLAQCQIIPLKS</sequence>
<reference evidence="12 13" key="1">
    <citation type="journal article" date="2022" name="bioRxiv">
        <title>Genomics of Preaxostyla Flagellates Illuminates Evolutionary Transitions and the Path Towards Mitochondrial Loss.</title>
        <authorList>
            <person name="Novak L.V.F."/>
            <person name="Treitli S.C."/>
            <person name="Pyrih J."/>
            <person name="Halakuc P."/>
            <person name="Pipaliya S.V."/>
            <person name="Vacek V."/>
            <person name="Brzon O."/>
            <person name="Soukal P."/>
            <person name="Eme L."/>
            <person name="Dacks J.B."/>
            <person name="Karnkowska A."/>
            <person name="Elias M."/>
            <person name="Hampl V."/>
        </authorList>
    </citation>
    <scope>NUCLEOTIDE SEQUENCE [LARGE SCALE GENOMIC DNA]</scope>
    <source>
        <strain evidence="12">NAU3</strain>
        <tissue evidence="12">Gut</tissue>
    </source>
</reference>
<feature type="region of interest" description="Disordered" evidence="10">
    <location>
        <begin position="1597"/>
        <end position="1631"/>
    </location>
</feature>
<dbReference type="GO" id="GO:0004674">
    <property type="term" value="F:protein serine/threonine kinase activity"/>
    <property type="evidence" value="ECO:0007669"/>
    <property type="project" value="UniProtKB-EC"/>
</dbReference>
<comment type="catalytic activity">
    <reaction evidence="7">
        <text>L-threonyl-[protein] + ATP = O-phospho-L-threonyl-[protein] + ADP + H(+)</text>
        <dbReference type="Rhea" id="RHEA:46608"/>
        <dbReference type="Rhea" id="RHEA-COMP:11060"/>
        <dbReference type="Rhea" id="RHEA-COMP:11605"/>
        <dbReference type="ChEBI" id="CHEBI:15378"/>
        <dbReference type="ChEBI" id="CHEBI:30013"/>
        <dbReference type="ChEBI" id="CHEBI:30616"/>
        <dbReference type="ChEBI" id="CHEBI:61977"/>
        <dbReference type="ChEBI" id="CHEBI:456216"/>
        <dbReference type="EC" id="2.7.11.1"/>
    </reaction>
</comment>
<evidence type="ECO:0000256" key="8">
    <source>
        <dbReference type="ARBA" id="ARBA00048679"/>
    </source>
</evidence>
<feature type="coiled-coil region" evidence="9">
    <location>
        <begin position="1445"/>
        <end position="1478"/>
    </location>
</feature>
<evidence type="ECO:0000256" key="7">
    <source>
        <dbReference type="ARBA" id="ARBA00047899"/>
    </source>
</evidence>
<feature type="compositionally biased region" description="Polar residues" evidence="10">
    <location>
        <begin position="1871"/>
        <end position="1883"/>
    </location>
</feature>
<dbReference type="InterPro" id="IPR016024">
    <property type="entry name" value="ARM-type_fold"/>
</dbReference>
<feature type="region of interest" description="Disordered" evidence="10">
    <location>
        <begin position="308"/>
        <end position="352"/>
    </location>
</feature>
<dbReference type="PROSITE" id="PS00108">
    <property type="entry name" value="PROTEIN_KINASE_ST"/>
    <property type="match status" value="1"/>
</dbReference>
<evidence type="ECO:0000313" key="13">
    <source>
        <dbReference type="Proteomes" id="UP001281761"/>
    </source>
</evidence>
<comment type="caution">
    <text evidence="12">The sequence shown here is derived from an EMBL/GenBank/DDBJ whole genome shotgun (WGS) entry which is preliminary data.</text>
</comment>
<name>A0ABQ9XAL7_9EUKA</name>
<evidence type="ECO:0000256" key="5">
    <source>
        <dbReference type="ARBA" id="ARBA00022777"/>
    </source>
</evidence>
<keyword evidence="3 12" id="KW-0808">Transferase</keyword>
<protein>
    <recommendedName>
        <fullName evidence="1">non-specific serine/threonine protein kinase</fullName>
        <ecNumber evidence="1">2.7.11.1</ecNumber>
    </recommendedName>
</protein>
<evidence type="ECO:0000256" key="2">
    <source>
        <dbReference type="ARBA" id="ARBA00022527"/>
    </source>
</evidence>
<accession>A0ABQ9XAL7</accession>
<feature type="region of interest" description="Disordered" evidence="10">
    <location>
        <begin position="978"/>
        <end position="1008"/>
    </location>
</feature>
<evidence type="ECO:0000256" key="3">
    <source>
        <dbReference type="ARBA" id="ARBA00022679"/>
    </source>
</evidence>
<dbReference type="Pfam" id="PF00622">
    <property type="entry name" value="SPRY"/>
    <property type="match status" value="1"/>
</dbReference>
<dbReference type="PANTHER" id="PTHR44899">
    <property type="entry name" value="CAMK FAMILY PROTEIN KINASE"/>
    <property type="match status" value="1"/>
</dbReference>
<dbReference type="Pfam" id="PF00069">
    <property type="entry name" value="Pkinase"/>
    <property type="match status" value="1"/>
</dbReference>
<dbReference type="EC" id="2.7.11.1" evidence="1"/>
<feature type="compositionally biased region" description="Basic and acidic residues" evidence="10">
    <location>
        <begin position="1290"/>
        <end position="1304"/>
    </location>
</feature>
<feature type="compositionally biased region" description="Polar residues" evidence="10">
    <location>
        <begin position="2006"/>
        <end position="2022"/>
    </location>
</feature>
<feature type="compositionally biased region" description="Low complexity" evidence="10">
    <location>
        <begin position="1990"/>
        <end position="2004"/>
    </location>
</feature>
<dbReference type="SMART" id="SM00220">
    <property type="entry name" value="S_TKc"/>
    <property type="match status" value="1"/>
</dbReference>
<evidence type="ECO:0000256" key="4">
    <source>
        <dbReference type="ARBA" id="ARBA00022741"/>
    </source>
</evidence>
<organism evidence="12 13">
    <name type="scientific">Blattamonas nauphoetae</name>
    <dbReference type="NCBI Taxonomy" id="2049346"/>
    <lineage>
        <taxon>Eukaryota</taxon>
        <taxon>Metamonada</taxon>
        <taxon>Preaxostyla</taxon>
        <taxon>Oxymonadida</taxon>
        <taxon>Blattamonas</taxon>
    </lineage>
</organism>
<dbReference type="Gene3D" id="1.10.510.10">
    <property type="entry name" value="Transferase(Phosphotransferase) domain 1"/>
    <property type="match status" value="1"/>
</dbReference>
<keyword evidence="4" id="KW-0547">Nucleotide-binding</keyword>
<feature type="region of interest" description="Disordered" evidence="10">
    <location>
        <begin position="1979"/>
        <end position="2022"/>
    </location>
</feature>
<evidence type="ECO:0000256" key="6">
    <source>
        <dbReference type="ARBA" id="ARBA00022840"/>
    </source>
</evidence>
<feature type="region of interest" description="Disordered" evidence="10">
    <location>
        <begin position="1180"/>
        <end position="1201"/>
    </location>
</feature>
<evidence type="ECO:0000256" key="10">
    <source>
        <dbReference type="SAM" id="MobiDB-lite"/>
    </source>
</evidence>
<comment type="catalytic activity">
    <reaction evidence="8">
        <text>L-seryl-[protein] + ATP = O-phospho-L-seryl-[protein] + ADP + H(+)</text>
        <dbReference type="Rhea" id="RHEA:17989"/>
        <dbReference type="Rhea" id="RHEA-COMP:9863"/>
        <dbReference type="Rhea" id="RHEA-COMP:11604"/>
        <dbReference type="ChEBI" id="CHEBI:15378"/>
        <dbReference type="ChEBI" id="CHEBI:29999"/>
        <dbReference type="ChEBI" id="CHEBI:30616"/>
        <dbReference type="ChEBI" id="CHEBI:83421"/>
        <dbReference type="ChEBI" id="CHEBI:456216"/>
        <dbReference type="EC" id="2.7.11.1"/>
    </reaction>
</comment>
<keyword evidence="2" id="KW-0723">Serine/threonine-protein kinase</keyword>
<proteinExistence type="predicted"/>
<dbReference type="SUPFAM" id="SSF48371">
    <property type="entry name" value="ARM repeat"/>
    <property type="match status" value="1"/>
</dbReference>
<feature type="compositionally biased region" description="Low complexity" evidence="10">
    <location>
        <begin position="757"/>
        <end position="766"/>
    </location>
</feature>
<dbReference type="PROSITE" id="PS50011">
    <property type="entry name" value="PROTEIN_KINASE_DOM"/>
    <property type="match status" value="1"/>
</dbReference>
<dbReference type="InterPro" id="IPR000719">
    <property type="entry name" value="Prot_kinase_dom"/>
</dbReference>
<dbReference type="SUPFAM" id="SSF56112">
    <property type="entry name" value="Protein kinase-like (PK-like)"/>
    <property type="match status" value="1"/>
</dbReference>
<feature type="region of interest" description="Disordered" evidence="10">
    <location>
        <begin position="1379"/>
        <end position="1407"/>
    </location>
</feature>
<dbReference type="InterPro" id="IPR011009">
    <property type="entry name" value="Kinase-like_dom_sf"/>
</dbReference>
<feature type="compositionally biased region" description="Polar residues" evidence="10">
    <location>
        <begin position="796"/>
        <end position="818"/>
    </location>
</feature>
<dbReference type="PANTHER" id="PTHR44899:SF3">
    <property type="entry name" value="SERINE_THREONINE-PROTEIN KINASE NEK1"/>
    <property type="match status" value="1"/>
</dbReference>
<evidence type="ECO:0000259" key="11">
    <source>
        <dbReference type="PROSITE" id="PS50011"/>
    </source>
</evidence>
<feature type="compositionally biased region" description="Polar residues" evidence="10">
    <location>
        <begin position="774"/>
        <end position="785"/>
    </location>
</feature>
<feature type="region of interest" description="Disordered" evidence="10">
    <location>
        <begin position="738"/>
        <end position="818"/>
    </location>
</feature>
<feature type="region of interest" description="Disordered" evidence="10">
    <location>
        <begin position="1861"/>
        <end position="1883"/>
    </location>
</feature>
<feature type="compositionally biased region" description="Basic and acidic residues" evidence="10">
    <location>
        <begin position="330"/>
        <end position="352"/>
    </location>
</feature>